<dbReference type="InterPro" id="IPR015797">
    <property type="entry name" value="NUDIX_hydrolase-like_dom_sf"/>
</dbReference>
<evidence type="ECO:0000256" key="2">
    <source>
        <dbReference type="ARBA" id="ARBA00001946"/>
    </source>
</evidence>
<comment type="cofactor">
    <cofactor evidence="2">
        <name>Mg(2+)</name>
        <dbReference type="ChEBI" id="CHEBI:18420"/>
    </cofactor>
</comment>
<comment type="cofactor">
    <cofactor evidence="1">
        <name>Mn(2+)</name>
        <dbReference type="ChEBI" id="CHEBI:29035"/>
    </cofactor>
</comment>
<comment type="caution">
    <text evidence="8">The sequence shown here is derived from an EMBL/GenBank/DDBJ whole genome shotgun (WGS) entry which is preliminary data.</text>
</comment>
<dbReference type="CDD" id="cd03426">
    <property type="entry name" value="NUDIX_CoAse_Nudt7"/>
    <property type="match status" value="1"/>
</dbReference>
<evidence type="ECO:0000256" key="1">
    <source>
        <dbReference type="ARBA" id="ARBA00001936"/>
    </source>
</evidence>
<protein>
    <submittedName>
        <fullName evidence="8">Nucleoside diphosphate-linked moiety X motif 8</fullName>
    </submittedName>
</protein>
<evidence type="ECO:0000256" key="5">
    <source>
        <dbReference type="ARBA" id="ARBA00022842"/>
    </source>
</evidence>
<keyword evidence="5" id="KW-0460">Magnesium</keyword>
<dbReference type="Proteomes" id="UP000192578">
    <property type="component" value="Unassembled WGS sequence"/>
</dbReference>
<evidence type="ECO:0000256" key="6">
    <source>
        <dbReference type="ARBA" id="ARBA00023211"/>
    </source>
</evidence>
<keyword evidence="6" id="KW-0464">Manganese</keyword>
<dbReference type="Gene3D" id="3.90.79.10">
    <property type="entry name" value="Nucleoside Triphosphate Pyrophosphohydrolase"/>
    <property type="match status" value="1"/>
</dbReference>
<name>A0A1W0XA52_HYPEX</name>
<evidence type="ECO:0000256" key="4">
    <source>
        <dbReference type="ARBA" id="ARBA00022801"/>
    </source>
</evidence>
<dbReference type="PANTHER" id="PTHR12992:SF11">
    <property type="entry name" value="MITOCHONDRIAL COENZYME A DIPHOSPHATASE NUDT8"/>
    <property type="match status" value="1"/>
</dbReference>
<dbReference type="EMBL" id="MTYJ01000007">
    <property type="protein sequence ID" value="OQV24373.1"/>
    <property type="molecule type" value="Genomic_DNA"/>
</dbReference>
<dbReference type="GO" id="GO:0046872">
    <property type="term" value="F:metal ion binding"/>
    <property type="evidence" value="ECO:0007669"/>
    <property type="project" value="UniProtKB-KW"/>
</dbReference>
<keyword evidence="3" id="KW-0479">Metal-binding</keyword>
<organism evidence="8 9">
    <name type="scientific">Hypsibius exemplaris</name>
    <name type="common">Freshwater tardigrade</name>
    <dbReference type="NCBI Taxonomy" id="2072580"/>
    <lineage>
        <taxon>Eukaryota</taxon>
        <taxon>Metazoa</taxon>
        <taxon>Ecdysozoa</taxon>
        <taxon>Tardigrada</taxon>
        <taxon>Eutardigrada</taxon>
        <taxon>Parachela</taxon>
        <taxon>Hypsibioidea</taxon>
        <taxon>Hypsibiidae</taxon>
        <taxon>Hypsibius</taxon>
    </lineage>
</organism>
<dbReference type="InterPro" id="IPR045121">
    <property type="entry name" value="CoAse"/>
</dbReference>
<dbReference type="GO" id="GO:0010945">
    <property type="term" value="F:coenzyme A diphosphatase activity"/>
    <property type="evidence" value="ECO:0007669"/>
    <property type="project" value="InterPro"/>
</dbReference>
<dbReference type="AlphaFoldDB" id="A0A1W0XA52"/>
<evidence type="ECO:0000259" key="7">
    <source>
        <dbReference type="PROSITE" id="PS51462"/>
    </source>
</evidence>
<dbReference type="SUPFAM" id="SSF55811">
    <property type="entry name" value="Nudix"/>
    <property type="match status" value="1"/>
</dbReference>
<dbReference type="PANTHER" id="PTHR12992">
    <property type="entry name" value="NUDIX HYDROLASE"/>
    <property type="match status" value="1"/>
</dbReference>
<evidence type="ECO:0000256" key="3">
    <source>
        <dbReference type="ARBA" id="ARBA00022723"/>
    </source>
</evidence>
<keyword evidence="4" id="KW-0378">Hydrolase</keyword>
<gene>
    <name evidence="8" type="ORF">BV898_01908</name>
</gene>
<feature type="domain" description="Nudix hydrolase" evidence="7">
    <location>
        <begin position="72"/>
        <end position="209"/>
    </location>
</feature>
<accession>A0A1W0XA52</accession>
<proteinExistence type="predicted"/>
<reference evidence="9" key="1">
    <citation type="submission" date="2017-01" db="EMBL/GenBank/DDBJ databases">
        <title>Comparative genomics of anhydrobiosis in the tardigrade Hypsibius dujardini.</title>
        <authorList>
            <person name="Yoshida Y."/>
            <person name="Koutsovoulos G."/>
            <person name="Laetsch D."/>
            <person name="Stevens L."/>
            <person name="Kumar S."/>
            <person name="Horikawa D."/>
            <person name="Ishino K."/>
            <person name="Komine S."/>
            <person name="Tomita M."/>
            <person name="Blaxter M."/>
            <person name="Arakawa K."/>
        </authorList>
    </citation>
    <scope>NUCLEOTIDE SEQUENCE [LARGE SCALE GENOMIC DNA]</scope>
    <source>
        <strain evidence="9">Z151</strain>
    </source>
</reference>
<evidence type="ECO:0000313" key="8">
    <source>
        <dbReference type="EMBL" id="OQV24373.1"/>
    </source>
</evidence>
<keyword evidence="9" id="KW-1185">Reference proteome</keyword>
<sequence>MNHFRPSLLHFSRIPAFGNYFNRNTSSISLSKDWNFASAKDAFVERAQKLRPVSLAAFSKPSRNATETKDVPLGYATLVPLCVISGVPGILFTLRSANLYKHRGEISLPGGRADKSDKDLIETAVRETEEEIGFPRDRIQVWASLPAMPTRNSEGRVTSVVGFCGNVTAADFRPNPTEVAEIFFCSLDHLCRHNGFTTFRKRLTMPVFHTGKELDWRPIWGMTAVTIETVLKCLVPDRYPHRRLSISPTIRSEI</sequence>
<dbReference type="InterPro" id="IPR000086">
    <property type="entry name" value="NUDIX_hydrolase_dom"/>
</dbReference>
<dbReference type="OrthoDB" id="10262892at2759"/>
<dbReference type="Pfam" id="PF00293">
    <property type="entry name" value="NUDIX"/>
    <property type="match status" value="1"/>
</dbReference>
<dbReference type="PROSITE" id="PS51462">
    <property type="entry name" value="NUDIX"/>
    <property type="match status" value="1"/>
</dbReference>
<evidence type="ECO:0000313" key="9">
    <source>
        <dbReference type="Proteomes" id="UP000192578"/>
    </source>
</evidence>